<dbReference type="Pfam" id="PF20173">
    <property type="entry name" value="ZnF_RZ-type"/>
    <property type="match status" value="1"/>
</dbReference>
<dbReference type="KEGG" id="more:E1B28_003958"/>
<dbReference type="InterPro" id="IPR046439">
    <property type="entry name" value="ZF_RZ_dom"/>
</dbReference>
<dbReference type="GO" id="GO:0008270">
    <property type="term" value="F:zinc ion binding"/>
    <property type="evidence" value="ECO:0007669"/>
    <property type="project" value="UniProtKB-KW"/>
</dbReference>
<evidence type="ECO:0000313" key="9">
    <source>
        <dbReference type="Proteomes" id="UP001049176"/>
    </source>
</evidence>
<keyword evidence="6" id="KW-0391">Immunity</keyword>
<comment type="subcellular location">
    <subcellularLocation>
        <location evidence="1">Cytoplasm</location>
    </subcellularLocation>
</comment>
<name>A0A9P7UXK5_9AGAR</name>
<evidence type="ECO:0000259" key="7">
    <source>
        <dbReference type="PROSITE" id="PS51981"/>
    </source>
</evidence>
<keyword evidence="5" id="KW-0862">Zinc</keyword>
<dbReference type="OrthoDB" id="2423195at2759"/>
<evidence type="ECO:0000256" key="1">
    <source>
        <dbReference type="ARBA" id="ARBA00004496"/>
    </source>
</evidence>
<dbReference type="GeneID" id="66073034"/>
<dbReference type="GO" id="GO:0005737">
    <property type="term" value="C:cytoplasm"/>
    <property type="evidence" value="ECO:0007669"/>
    <property type="project" value="UniProtKB-SubCell"/>
</dbReference>
<feature type="domain" description="RZ-type" evidence="7">
    <location>
        <begin position="436"/>
        <end position="509"/>
    </location>
</feature>
<proteinExistence type="predicted"/>
<keyword evidence="3" id="KW-0479">Metal-binding</keyword>
<dbReference type="EMBL" id="CM032182">
    <property type="protein sequence ID" value="KAG7096529.1"/>
    <property type="molecule type" value="Genomic_DNA"/>
</dbReference>
<organism evidence="8 9">
    <name type="scientific">Marasmius oreades</name>
    <name type="common">fairy-ring Marasmius</name>
    <dbReference type="NCBI Taxonomy" id="181124"/>
    <lineage>
        <taxon>Eukaryota</taxon>
        <taxon>Fungi</taxon>
        <taxon>Dikarya</taxon>
        <taxon>Basidiomycota</taxon>
        <taxon>Agaricomycotina</taxon>
        <taxon>Agaricomycetes</taxon>
        <taxon>Agaricomycetidae</taxon>
        <taxon>Agaricales</taxon>
        <taxon>Marasmiineae</taxon>
        <taxon>Marasmiaceae</taxon>
        <taxon>Marasmius</taxon>
    </lineage>
</organism>
<sequence>MDIVDFLMQRTLAEIDLELNEMSDCLITLRRGHIFTVETLDGHCHMSDYYEVDPYQSYLAMKSPPVDFQLPPTCPTCRSPITARRYGRVVKRANLDILEQNVASNMAKRLEDLGPALRTIADELPGLKEKAKKLKYEEAPLLIDNLSTDLRTNLLGEKAKEIMPHAILTRNGMTKYHGLSNAEGKEWFILIHGLFNLYKQMEFIARTRSSHELTRLGDGSVVGNMNAPKQQAMDNVHKNIGQPPHKADVRYHVEAFLLSVELRFMLGEIAGSRVEGLTITSNDDKVINHHRLWASFVEFLYHSCEVDCQKATTIAESSSSSRLAARSTIQGLCASFERFRFSLLQKRKEHIRAGAFNLSLRDELLQGIHDRVEAWNVHLEKVEDAYLRSRPSKTMRELLEERQWFKDNCRVKVERVFREVQELEKHVSQDTIYQPVSLQEKADIVKAFNFSHRGHFYNCPNGHTFVIADCGGAMDASNCPECGAVIGGSNHTLVSSNTRALEFEEIARGQGAEASPWAWAAAA</sequence>
<evidence type="ECO:0000256" key="5">
    <source>
        <dbReference type="ARBA" id="ARBA00022833"/>
    </source>
</evidence>
<keyword evidence="9" id="KW-1185">Reference proteome</keyword>
<dbReference type="AlphaFoldDB" id="A0A9P7UXK5"/>
<evidence type="ECO:0000256" key="4">
    <source>
        <dbReference type="ARBA" id="ARBA00022771"/>
    </source>
</evidence>
<evidence type="ECO:0000313" key="8">
    <source>
        <dbReference type="EMBL" id="KAG7096529.1"/>
    </source>
</evidence>
<evidence type="ECO:0000256" key="3">
    <source>
        <dbReference type="ARBA" id="ARBA00022723"/>
    </source>
</evidence>
<evidence type="ECO:0000256" key="6">
    <source>
        <dbReference type="ARBA" id="ARBA00022859"/>
    </source>
</evidence>
<dbReference type="RefSeq" id="XP_043012999.1">
    <property type="nucleotide sequence ID" value="XM_043148400.1"/>
</dbReference>
<evidence type="ECO:0000256" key="2">
    <source>
        <dbReference type="ARBA" id="ARBA00022490"/>
    </source>
</evidence>
<comment type="caution">
    <text evidence="8">The sequence shown here is derived from an EMBL/GenBank/DDBJ whole genome shotgun (WGS) entry which is preliminary data.</text>
</comment>
<keyword evidence="2" id="KW-0963">Cytoplasm</keyword>
<accession>A0A9P7UXK5</accession>
<dbReference type="Proteomes" id="UP001049176">
    <property type="component" value="Chromosome 2"/>
</dbReference>
<dbReference type="PROSITE" id="PS51981">
    <property type="entry name" value="ZF_RZ"/>
    <property type="match status" value="1"/>
</dbReference>
<protein>
    <recommendedName>
        <fullName evidence="7">RZ-type domain-containing protein</fullName>
    </recommendedName>
</protein>
<gene>
    <name evidence="8" type="ORF">E1B28_003958</name>
</gene>
<reference evidence="8" key="1">
    <citation type="journal article" date="2021" name="Genome Biol. Evol.">
        <title>The assembled and annotated genome of the fairy-ring fungus Marasmius oreades.</title>
        <authorList>
            <person name="Hiltunen M."/>
            <person name="Ament-Velasquez S.L."/>
            <person name="Johannesson H."/>
        </authorList>
    </citation>
    <scope>NUCLEOTIDE SEQUENCE</scope>
    <source>
        <strain evidence="8">03SP1</strain>
    </source>
</reference>
<dbReference type="GO" id="GO:0002376">
    <property type="term" value="P:immune system process"/>
    <property type="evidence" value="ECO:0007669"/>
    <property type="project" value="UniProtKB-KW"/>
</dbReference>
<keyword evidence="4" id="KW-0863">Zinc-finger</keyword>